<dbReference type="AlphaFoldDB" id="A0A9D5YZI7"/>
<reference evidence="1 2" key="1">
    <citation type="submission" date="2020-08" db="EMBL/GenBank/DDBJ databases">
        <title>A Genomic Blueprint of the Chicken Gut Microbiome.</title>
        <authorList>
            <person name="Gilroy R."/>
            <person name="Ravi A."/>
            <person name="Getino M."/>
            <person name="Pursley I."/>
            <person name="Horton D.L."/>
            <person name="Alikhan N.-F."/>
            <person name="Baker D."/>
            <person name="Gharbi K."/>
            <person name="Hall N."/>
            <person name="Watson M."/>
            <person name="Adriaenssens E.M."/>
            <person name="Foster-Nyarko E."/>
            <person name="Jarju S."/>
            <person name="Secka A."/>
            <person name="Antonio M."/>
            <person name="Oren A."/>
            <person name="Chaudhuri R."/>
            <person name="La Ragione R.M."/>
            <person name="Hildebrand F."/>
            <person name="Pallen M.J."/>
        </authorList>
    </citation>
    <scope>NUCLEOTIDE SEQUENCE [LARGE SCALE GENOMIC DNA]</scope>
    <source>
        <strain evidence="1 2">Sa1BUA8</strain>
    </source>
</reference>
<organism evidence="1 2">
    <name type="scientific">Oerskovia douganii</name>
    <dbReference type="NCBI Taxonomy" id="2762210"/>
    <lineage>
        <taxon>Bacteria</taxon>
        <taxon>Bacillati</taxon>
        <taxon>Actinomycetota</taxon>
        <taxon>Actinomycetes</taxon>
        <taxon>Micrococcales</taxon>
        <taxon>Cellulomonadaceae</taxon>
        <taxon>Oerskovia</taxon>
    </lineage>
</organism>
<gene>
    <name evidence="1" type="ORF">H9623_13160</name>
</gene>
<comment type="caution">
    <text evidence="1">The sequence shown here is derived from an EMBL/GenBank/DDBJ whole genome shotgun (WGS) entry which is preliminary data.</text>
</comment>
<dbReference type="Proteomes" id="UP000822993">
    <property type="component" value="Unassembled WGS sequence"/>
</dbReference>
<accession>A0A9D5YZI7</accession>
<keyword evidence="2" id="KW-1185">Reference proteome</keyword>
<evidence type="ECO:0000313" key="2">
    <source>
        <dbReference type="Proteomes" id="UP000822993"/>
    </source>
</evidence>
<dbReference type="RefSeq" id="WP_193720566.1">
    <property type="nucleotide sequence ID" value="NZ_JACSPN010000017.1"/>
</dbReference>
<evidence type="ECO:0000313" key="1">
    <source>
        <dbReference type="EMBL" id="MBE7701245.1"/>
    </source>
</evidence>
<proteinExistence type="predicted"/>
<dbReference type="EMBL" id="JACSPN010000017">
    <property type="protein sequence ID" value="MBE7701245.1"/>
    <property type="molecule type" value="Genomic_DNA"/>
</dbReference>
<protein>
    <submittedName>
        <fullName evidence="1">Uncharacterized protein</fullName>
    </submittedName>
</protein>
<sequence length="55" mass="6057">MSDDPTAAALTDALARLTAVREYVEHPGNWGALDGRRRLLLGLLDGEPINWKDQP</sequence>
<name>A0A9D5YZI7_9CELL</name>